<dbReference type="Proteomes" id="UP000306102">
    <property type="component" value="Unassembled WGS sequence"/>
</dbReference>
<keyword evidence="6" id="KW-0067">ATP-binding</keyword>
<keyword evidence="3" id="KW-0677">Repeat</keyword>
<keyword evidence="10" id="KW-1185">Reference proteome</keyword>
<dbReference type="AlphaFoldDB" id="A0A4S4DHW4"/>
<dbReference type="Pfam" id="PF23247">
    <property type="entry name" value="LRR_RPS2"/>
    <property type="match status" value="1"/>
</dbReference>
<dbReference type="PANTHER" id="PTHR33463:SF202">
    <property type="entry name" value="NB-ARC DOMAIN-CONTAINING PROTEIN"/>
    <property type="match status" value="1"/>
</dbReference>
<evidence type="ECO:0000256" key="2">
    <source>
        <dbReference type="ARBA" id="ARBA00022614"/>
    </source>
</evidence>
<dbReference type="GO" id="GO:0005524">
    <property type="term" value="F:ATP binding"/>
    <property type="evidence" value="ECO:0007669"/>
    <property type="project" value="UniProtKB-KW"/>
</dbReference>
<dbReference type="InterPro" id="IPR042197">
    <property type="entry name" value="Apaf_helical"/>
</dbReference>
<name>A0A4S4DHW4_CAMSN</name>
<evidence type="ECO:0000313" key="9">
    <source>
        <dbReference type="EMBL" id="THG02382.1"/>
    </source>
</evidence>
<organism evidence="9 10">
    <name type="scientific">Camellia sinensis var. sinensis</name>
    <name type="common">China tea</name>
    <dbReference type="NCBI Taxonomy" id="542762"/>
    <lineage>
        <taxon>Eukaryota</taxon>
        <taxon>Viridiplantae</taxon>
        <taxon>Streptophyta</taxon>
        <taxon>Embryophyta</taxon>
        <taxon>Tracheophyta</taxon>
        <taxon>Spermatophyta</taxon>
        <taxon>Magnoliopsida</taxon>
        <taxon>eudicotyledons</taxon>
        <taxon>Gunneridae</taxon>
        <taxon>Pentapetalae</taxon>
        <taxon>asterids</taxon>
        <taxon>Ericales</taxon>
        <taxon>Theaceae</taxon>
        <taxon>Camellia</taxon>
    </lineage>
</organism>
<dbReference type="EMBL" id="SDRB02011208">
    <property type="protein sequence ID" value="THG02382.1"/>
    <property type="molecule type" value="Genomic_DNA"/>
</dbReference>
<dbReference type="FunFam" id="1.10.10.10:FF:000322">
    <property type="entry name" value="Probable disease resistance protein At1g63360"/>
    <property type="match status" value="1"/>
</dbReference>
<dbReference type="InterPro" id="IPR027417">
    <property type="entry name" value="P-loop_NTPase"/>
</dbReference>
<proteinExistence type="inferred from homology"/>
<dbReference type="InterPro" id="IPR057135">
    <property type="entry name" value="At4g27190-like_LRR"/>
</dbReference>
<dbReference type="InterPro" id="IPR058922">
    <property type="entry name" value="WHD_DRP"/>
</dbReference>
<dbReference type="InterPro" id="IPR032675">
    <property type="entry name" value="LRR_dom_sf"/>
</dbReference>
<evidence type="ECO:0000313" key="10">
    <source>
        <dbReference type="Proteomes" id="UP000306102"/>
    </source>
</evidence>
<comment type="caution">
    <text evidence="9">The sequence shown here is derived from an EMBL/GenBank/DDBJ whole genome shotgun (WGS) entry which is preliminary data.</text>
</comment>
<dbReference type="Gene3D" id="3.80.10.10">
    <property type="entry name" value="Ribonuclease Inhibitor"/>
    <property type="match status" value="1"/>
</dbReference>
<dbReference type="GO" id="GO:0043531">
    <property type="term" value="F:ADP binding"/>
    <property type="evidence" value="ECO:0007669"/>
    <property type="project" value="InterPro"/>
</dbReference>
<feature type="domain" description="Disease resistance protein winged helix" evidence="8">
    <location>
        <begin position="117"/>
        <end position="184"/>
    </location>
</feature>
<comment type="similarity">
    <text evidence="1">Belongs to the disease resistance NB-LRR family.</text>
</comment>
<dbReference type="SUPFAM" id="SSF52058">
    <property type="entry name" value="L domain-like"/>
    <property type="match status" value="1"/>
</dbReference>
<evidence type="ECO:0000259" key="7">
    <source>
        <dbReference type="Pfam" id="PF23247"/>
    </source>
</evidence>
<evidence type="ECO:0000256" key="6">
    <source>
        <dbReference type="ARBA" id="ARBA00022840"/>
    </source>
</evidence>
<protein>
    <submittedName>
        <fullName evidence="9">Uncharacterized protein</fullName>
    </submittedName>
</protein>
<keyword evidence="5" id="KW-0611">Plant defense</keyword>
<keyword evidence="2" id="KW-0433">Leucine-rich repeat</keyword>
<evidence type="ECO:0000259" key="8">
    <source>
        <dbReference type="Pfam" id="PF23559"/>
    </source>
</evidence>
<reference evidence="9 10" key="1">
    <citation type="journal article" date="2018" name="Proc. Natl. Acad. Sci. U.S.A.">
        <title>Draft genome sequence of Camellia sinensis var. sinensis provides insights into the evolution of the tea genome and tea quality.</title>
        <authorList>
            <person name="Wei C."/>
            <person name="Yang H."/>
            <person name="Wang S."/>
            <person name="Zhao J."/>
            <person name="Liu C."/>
            <person name="Gao L."/>
            <person name="Xia E."/>
            <person name="Lu Y."/>
            <person name="Tai Y."/>
            <person name="She G."/>
            <person name="Sun J."/>
            <person name="Cao H."/>
            <person name="Tong W."/>
            <person name="Gao Q."/>
            <person name="Li Y."/>
            <person name="Deng W."/>
            <person name="Jiang X."/>
            <person name="Wang W."/>
            <person name="Chen Q."/>
            <person name="Zhang S."/>
            <person name="Li H."/>
            <person name="Wu J."/>
            <person name="Wang P."/>
            <person name="Li P."/>
            <person name="Shi C."/>
            <person name="Zheng F."/>
            <person name="Jian J."/>
            <person name="Huang B."/>
            <person name="Shan D."/>
            <person name="Shi M."/>
            <person name="Fang C."/>
            <person name="Yue Y."/>
            <person name="Li F."/>
            <person name="Li D."/>
            <person name="Wei S."/>
            <person name="Han B."/>
            <person name="Jiang C."/>
            <person name="Yin Y."/>
            <person name="Xia T."/>
            <person name="Zhang Z."/>
            <person name="Bennetzen J.L."/>
            <person name="Zhao S."/>
            <person name="Wan X."/>
        </authorList>
    </citation>
    <scope>NUCLEOTIDE SEQUENCE [LARGE SCALE GENOMIC DNA]</scope>
    <source>
        <strain evidence="10">cv. Shuchazao</strain>
        <tissue evidence="9">Leaf</tissue>
    </source>
</reference>
<dbReference type="GO" id="GO:0006952">
    <property type="term" value="P:defense response"/>
    <property type="evidence" value="ECO:0007669"/>
    <property type="project" value="UniProtKB-KW"/>
</dbReference>
<gene>
    <name evidence="9" type="ORF">TEA_030014</name>
</gene>
<sequence>MKTDLDVKVDVLNEEESWQLFTQNVGMVASLPCIQPIAREVSRECSGLPLAIIAVGASMRGKTTKAALWKDALYALQRSVPRIKGIENKVYRPLKWSYDSLFFQCMDIKSCFLYCSLYPEDCSIEVNELVQCWIAEGLVGEVQNYEDSLNRGIALVENLKDSCLLEKGANMDTVKMHDVVHDVALWIASSSKDGCNNRSLVQSETGLNQISEGTLSESFKRVSFMRNNIRALPDSTIQFPMVSSLLLQHNFPLQTVPEGFFLGFQALNVLNLSETRIRTLPLSVIQLAELKRFHSLIGPTNAKAAEAKWSGRATQYEKRMKWLVKDSNLEKMPKNLPEKYHFSGELTLSRAILESVSELVHHLHLRFSRLRIIKVFNCNRLKYLFSSTCFVLTLENLEFVAVGSCEAFVELFENASSSQSSEKLLEELVEHATSSQTLVPNCFAPNLRIMKLENLPKLTTLCGKHQSWHHLEKLEVINCNLIKKLPFNIQNANTIKEITGKLQWWNHLEWDDEDTESSLQQYFIPC</sequence>
<evidence type="ECO:0000256" key="1">
    <source>
        <dbReference type="ARBA" id="ARBA00008894"/>
    </source>
</evidence>
<dbReference type="Gene3D" id="1.10.10.10">
    <property type="entry name" value="Winged helix-like DNA-binding domain superfamily/Winged helix DNA-binding domain"/>
    <property type="match status" value="1"/>
</dbReference>
<accession>A0A4S4DHW4</accession>
<dbReference type="Gene3D" id="1.10.8.430">
    <property type="entry name" value="Helical domain of apoptotic protease-activating factors"/>
    <property type="match status" value="1"/>
</dbReference>
<evidence type="ECO:0000256" key="4">
    <source>
        <dbReference type="ARBA" id="ARBA00022741"/>
    </source>
</evidence>
<feature type="domain" description="Disease resistance protein At4g27190-like leucine-rich repeats" evidence="7">
    <location>
        <begin position="360"/>
        <end position="485"/>
    </location>
</feature>
<dbReference type="SUPFAM" id="SSF52540">
    <property type="entry name" value="P-loop containing nucleoside triphosphate hydrolases"/>
    <property type="match status" value="1"/>
</dbReference>
<evidence type="ECO:0000256" key="5">
    <source>
        <dbReference type="ARBA" id="ARBA00022821"/>
    </source>
</evidence>
<keyword evidence="4" id="KW-0547">Nucleotide-binding</keyword>
<evidence type="ECO:0000256" key="3">
    <source>
        <dbReference type="ARBA" id="ARBA00022737"/>
    </source>
</evidence>
<dbReference type="PANTHER" id="PTHR33463">
    <property type="entry name" value="NB-ARC DOMAIN-CONTAINING PROTEIN-RELATED"/>
    <property type="match status" value="1"/>
</dbReference>
<dbReference type="InterPro" id="IPR036388">
    <property type="entry name" value="WH-like_DNA-bd_sf"/>
</dbReference>
<dbReference type="InterPro" id="IPR050905">
    <property type="entry name" value="Plant_NBS-LRR"/>
</dbReference>
<dbReference type="Pfam" id="PF23559">
    <property type="entry name" value="WHD_DRP"/>
    <property type="match status" value="1"/>
</dbReference>